<evidence type="ECO:0000256" key="2">
    <source>
        <dbReference type="ARBA" id="ARBA00023002"/>
    </source>
</evidence>
<dbReference type="PANTHER" id="PTHR11496">
    <property type="entry name" value="ALCOHOL DEHYDROGENASE"/>
    <property type="match status" value="1"/>
</dbReference>
<dbReference type="InterPro" id="IPR039697">
    <property type="entry name" value="Alcohol_dehydrogenase_Fe"/>
</dbReference>
<comment type="similarity">
    <text evidence="1">Belongs to the iron-containing alcohol dehydrogenase family.</text>
</comment>
<feature type="domain" description="Alcohol dehydrogenase iron-type/glycerol dehydrogenase GldA" evidence="4">
    <location>
        <begin position="13"/>
        <end position="179"/>
    </location>
</feature>
<evidence type="ECO:0000259" key="5">
    <source>
        <dbReference type="Pfam" id="PF25137"/>
    </source>
</evidence>
<dbReference type="Pfam" id="PF25137">
    <property type="entry name" value="ADH_Fe_C"/>
    <property type="match status" value="1"/>
</dbReference>
<evidence type="ECO:0000313" key="7">
    <source>
        <dbReference type="EMBL" id="CAB4650872.1"/>
    </source>
</evidence>
<dbReference type="SUPFAM" id="SSF56796">
    <property type="entry name" value="Dehydroquinate synthase-like"/>
    <property type="match status" value="1"/>
</dbReference>
<dbReference type="GO" id="GO:0046872">
    <property type="term" value="F:metal ion binding"/>
    <property type="evidence" value="ECO:0007669"/>
    <property type="project" value="InterPro"/>
</dbReference>
<evidence type="ECO:0000256" key="3">
    <source>
        <dbReference type="ARBA" id="ARBA00023027"/>
    </source>
</evidence>
<dbReference type="PANTHER" id="PTHR11496:SF102">
    <property type="entry name" value="ALCOHOL DEHYDROGENASE 4"/>
    <property type="match status" value="1"/>
</dbReference>
<dbReference type="EMBL" id="CAEZWF010000024">
    <property type="protein sequence ID" value="CAB4655119.1"/>
    <property type="molecule type" value="Genomic_DNA"/>
</dbReference>
<organism evidence="8">
    <name type="scientific">freshwater metagenome</name>
    <dbReference type="NCBI Taxonomy" id="449393"/>
    <lineage>
        <taxon>unclassified sequences</taxon>
        <taxon>metagenomes</taxon>
        <taxon>ecological metagenomes</taxon>
    </lineage>
</organism>
<dbReference type="InterPro" id="IPR056798">
    <property type="entry name" value="ADH_Fe_C"/>
</dbReference>
<dbReference type="PROSITE" id="PS00913">
    <property type="entry name" value="ADH_IRON_1"/>
    <property type="match status" value="1"/>
</dbReference>
<dbReference type="GO" id="GO:0004022">
    <property type="term" value="F:alcohol dehydrogenase (NAD+) activity"/>
    <property type="evidence" value="ECO:0007669"/>
    <property type="project" value="TreeGrafter"/>
</dbReference>
<dbReference type="EMBL" id="CAEZWK010000009">
    <property type="protein sequence ID" value="CAB4650872.1"/>
    <property type="molecule type" value="Genomic_DNA"/>
</dbReference>
<evidence type="ECO:0000313" key="6">
    <source>
        <dbReference type="EMBL" id="CAB4642872.1"/>
    </source>
</evidence>
<dbReference type="Pfam" id="PF00465">
    <property type="entry name" value="Fe-ADH"/>
    <property type="match status" value="1"/>
</dbReference>
<dbReference type="PROSITE" id="PS00060">
    <property type="entry name" value="ADH_IRON_2"/>
    <property type="match status" value="1"/>
</dbReference>
<evidence type="ECO:0000256" key="1">
    <source>
        <dbReference type="ARBA" id="ARBA00007358"/>
    </source>
</evidence>
<sequence length="378" mass="38628">MNPFALTPGSVGIRFGAGAINQLPEVLVGLKKNKVLIITDPGVAGAGVLAQVEAILKSAGIQNTSFAEIKPNPNTLLIDAAAKVGIEFGADVVLALGGGSSLDSAKGVALVVANPTFSSASFNYSITPEKPAIPIIAIPTTSGTGSETNSWGVIDDPIRQCKFYVGDASTTPVVAILDPELTVGLPARSTAGTGIDALTHAIESLTSKGSTAVSAAYAHQAIKLISKALPVAFKDGANVDARGEMLMGAHLAGLALTLSGLGLVHGVAHSVSATVGTAHGEALATVLPEVMEFNSRVSNDIYASIGHDMGIAANSATVISAVRDLADEIQIRNKLSHYGVTQDLVQAISKKVLEDSVTSNNPIDPTQSEVESILLSRI</sequence>
<dbReference type="FunFam" id="3.40.50.1970:FF:000003">
    <property type="entry name" value="Alcohol dehydrogenase, iron-containing"/>
    <property type="match status" value="1"/>
</dbReference>
<dbReference type="InterPro" id="IPR001670">
    <property type="entry name" value="ADH_Fe/GldA"/>
</dbReference>
<dbReference type="Gene3D" id="1.20.1090.10">
    <property type="entry name" value="Dehydroquinate synthase-like - alpha domain"/>
    <property type="match status" value="1"/>
</dbReference>
<name>A0A6J6L3Y3_9ZZZZ</name>
<evidence type="ECO:0000313" key="8">
    <source>
        <dbReference type="EMBL" id="CAB4655119.1"/>
    </source>
</evidence>
<evidence type="ECO:0000259" key="4">
    <source>
        <dbReference type="Pfam" id="PF00465"/>
    </source>
</evidence>
<dbReference type="EMBL" id="CAEZVW010000031">
    <property type="protein sequence ID" value="CAB4642872.1"/>
    <property type="molecule type" value="Genomic_DNA"/>
</dbReference>
<gene>
    <name evidence="6" type="ORF">UFOPK2157_00799</name>
    <name evidence="8" type="ORF">UFOPK2228_00836</name>
    <name evidence="7" type="ORF">UFOPK2245_00553</name>
</gene>
<dbReference type="Gene3D" id="3.40.50.1970">
    <property type="match status" value="1"/>
</dbReference>
<protein>
    <submittedName>
        <fullName evidence="8">Unannotated protein</fullName>
    </submittedName>
</protein>
<accession>A0A6J6L3Y3</accession>
<keyword evidence="3" id="KW-0520">NAD</keyword>
<keyword evidence="2" id="KW-0560">Oxidoreductase</keyword>
<feature type="domain" description="Fe-containing alcohol dehydrogenase-like C-terminal" evidence="5">
    <location>
        <begin position="190"/>
        <end position="375"/>
    </location>
</feature>
<reference evidence="8" key="1">
    <citation type="submission" date="2020-05" db="EMBL/GenBank/DDBJ databases">
        <authorList>
            <person name="Chiriac C."/>
            <person name="Salcher M."/>
            <person name="Ghai R."/>
            <person name="Kavagutti S V."/>
        </authorList>
    </citation>
    <scope>NUCLEOTIDE SEQUENCE</scope>
</reference>
<dbReference type="CDD" id="cd08551">
    <property type="entry name" value="Fe-ADH"/>
    <property type="match status" value="1"/>
</dbReference>
<proteinExistence type="inferred from homology"/>
<dbReference type="AlphaFoldDB" id="A0A6J6L3Y3"/>
<dbReference type="InterPro" id="IPR018211">
    <property type="entry name" value="ADH_Fe_CS"/>
</dbReference>